<evidence type="ECO:0000313" key="4">
    <source>
        <dbReference type="EMBL" id="CAF4038625.1"/>
    </source>
</evidence>
<dbReference type="EMBL" id="CAJNOG010001141">
    <property type="protein sequence ID" value="CAF1413623.1"/>
    <property type="molecule type" value="Genomic_DNA"/>
</dbReference>
<gene>
    <name evidence="3" type="ORF">JYZ213_LOCUS38541</name>
    <name evidence="4" type="ORF">OXD698_LOCUS31776</name>
</gene>
<evidence type="ECO:0000256" key="2">
    <source>
        <dbReference type="SAM" id="Phobius"/>
    </source>
</evidence>
<keyword evidence="2" id="KW-0812">Transmembrane</keyword>
<evidence type="ECO:0000256" key="1">
    <source>
        <dbReference type="SAM" id="MobiDB-lite"/>
    </source>
</evidence>
<feature type="compositionally biased region" description="Basic and acidic residues" evidence="1">
    <location>
        <begin position="192"/>
        <end position="202"/>
    </location>
</feature>
<evidence type="ECO:0000313" key="3">
    <source>
        <dbReference type="EMBL" id="CAF1413623.1"/>
    </source>
</evidence>
<feature type="region of interest" description="Disordered" evidence="1">
    <location>
        <begin position="162"/>
        <end position="202"/>
    </location>
</feature>
<organism evidence="4 5">
    <name type="scientific">Adineta steineri</name>
    <dbReference type="NCBI Taxonomy" id="433720"/>
    <lineage>
        <taxon>Eukaryota</taxon>
        <taxon>Metazoa</taxon>
        <taxon>Spiralia</taxon>
        <taxon>Gnathifera</taxon>
        <taxon>Rotifera</taxon>
        <taxon>Eurotatoria</taxon>
        <taxon>Bdelloidea</taxon>
        <taxon>Adinetida</taxon>
        <taxon>Adinetidae</taxon>
        <taxon>Adineta</taxon>
    </lineage>
</organism>
<sequence length="247" mass="28798">MPVNKVNTDTNVLSEDVFSYMDQKFYDLVQELTKPDVDNEDEDEDEVKLLISQSIKKWCNVNKESLGLVELDLEESEHYTVYLVNNKKDFITCKCNEQISLFKFRRKFQLSNLYRHYRASKCSMLNQMKKSEKEQKNDRVLAAIAASLSPTDARDLLLSSTKNSNGLNVPNTPATSSITQSSNATTTNKRRTNTEARSDLEPQLRKKKKKRTYFVFIIVFSVFIFDFYDTETIADFYCLRVYMKIFL</sequence>
<keyword evidence="2" id="KW-1133">Transmembrane helix</keyword>
<dbReference type="EMBL" id="CAJOAZ010003994">
    <property type="protein sequence ID" value="CAF4038625.1"/>
    <property type="molecule type" value="Genomic_DNA"/>
</dbReference>
<name>A0A819QPV0_9BILA</name>
<dbReference type="Proteomes" id="UP000663844">
    <property type="component" value="Unassembled WGS sequence"/>
</dbReference>
<feature type="transmembrane region" description="Helical" evidence="2">
    <location>
        <begin position="212"/>
        <end position="228"/>
    </location>
</feature>
<proteinExistence type="predicted"/>
<evidence type="ECO:0000313" key="5">
    <source>
        <dbReference type="Proteomes" id="UP000663844"/>
    </source>
</evidence>
<dbReference type="Proteomes" id="UP000663845">
    <property type="component" value="Unassembled WGS sequence"/>
</dbReference>
<protein>
    <submittedName>
        <fullName evidence="4">Uncharacterized protein</fullName>
    </submittedName>
</protein>
<dbReference type="AlphaFoldDB" id="A0A819QPV0"/>
<reference evidence="4" key="1">
    <citation type="submission" date="2021-02" db="EMBL/GenBank/DDBJ databases">
        <authorList>
            <person name="Nowell W R."/>
        </authorList>
    </citation>
    <scope>NUCLEOTIDE SEQUENCE</scope>
</reference>
<feature type="compositionally biased region" description="Polar residues" evidence="1">
    <location>
        <begin position="162"/>
        <end position="182"/>
    </location>
</feature>
<keyword evidence="2" id="KW-0472">Membrane</keyword>
<accession>A0A819QPV0</accession>
<comment type="caution">
    <text evidence="4">The sequence shown here is derived from an EMBL/GenBank/DDBJ whole genome shotgun (WGS) entry which is preliminary data.</text>
</comment>